<dbReference type="PANTHER" id="PTHR40257:SF1">
    <property type="entry name" value="DUF1330 DOMAIN-CONTAINING PROTEIN"/>
    <property type="match status" value="1"/>
</dbReference>
<evidence type="ECO:0000259" key="1">
    <source>
        <dbReference type="Pfam" id="PF07045"/>
    </source>
</evidence>
<dbReference type="SUPFAM" id="SSF54909">
    <property type="entry name" value="Dimeric alpha+beta barrel"/>
    <property type="match status" value="1"/>
</dbReference>
<dbReference type="Gene3D" id="3.30.70.100">
    <property type="match status" value="1"/>
</dbReference>
<dbReference type="AlphaFoldDB" id="A0A7Y3RP64"/>
<sequence>MTGFIDPDREAFRQFAKMEIEGPVHMLNLIKLRASAAYADGRKAKGAEAYAAYGEASAPFFQKNGGKIVWRGTPRFPLIGPSDETWDLGFVAGYPSKDHFLAMVKDEGYQAIVFHRQAAVETSRLHCFEAAKGAGVFG</sequence>
<proteinExistence type="predicted"/>
<keyword evidence="3" id="KW-1185">Reference proteome</keyword>
<dbReference type="InterPro" id="IPR011008">
    <property type="entry name" value="Dimeric_a/b-barrel"/>
</dbReference>
<dbReference type="PANTHER" id="PTHR40257">
    <property type="match status" value="1"/>
</dbReference>
<feature type="domain" description="DUF1330" evidence="1">
    <location>
        <begin position="46"/>
        <end position="122"/>
    </location>
</feature>
<name>A0A7Y3RP64_9PROT</name>
<comment type="caution">
    <text evidence="2">The sequence shown here is derived from an EMBL/GenBank/DDBJ whole genome shotgun (WGS) entry which is preliminary data.</text>
</comment>
<evidence type="ECO:0000313" key="3">
    <source>
        <dbReference type="Proteomes" id="UP000536835"/>
    </source>
</evidence>
<dbReference type="Pfam" id="PF07045">
    <property type="entry name" value="DUF1330"/>
    <property type="match status" value="1"/>
</dbReference>
<accession>A0A7Y3RP64</accession>
<dbReference type="Proteomes" id="UP000536835">
    <property type="component" value="Unassembled WGS sequence"/>
</dbReference>
<dbReference type="InterPro" id="IPR010753">
    <property type="entry name" value="DUF1330"/>
</dbReference>
<dbReference type="RefSeq" id="WP_173201317.1">
    <property type="nucleotide sequence ID" value="NZ_JABFCX010000003.1"/>
</dbReference>
<evidence type="ECO:0000313" key="2">
    <source>
        <dbReference type="EMBL" id="NNU17673.1"/>
    </source>
</evidence>
<organism evidence="2 3">
    <name type="scientific">Parvularcula mediterranea</name>
    <dbReference type="NCBI Taxonomy" id="2732508"/>
    <lineage>
        <taxon>Bacteria</taxon>
        <taxon>Pseudomonadati</taxon>
        <taxon>Pseudomonadota</taxon>
        <taxon>Alphaproteobacteria</taxon>
        <taxon>Parvularculales</taxon>
        <taxon>Parvularculaceae</taxon>
        <taxon>Parvularcula</taxon>
    </lineage>
</organism>
<reference evidence="2 3" key="1">
    <citation type="submission" date="2020-05" db="EMBL/GenBank/DDBJ databases">
        <title>Parvularcula mediterraneae sp. nov., isolated from polypropylene straw from shallow seawater of the seashore of Laganas in Zakynthos island, Greece.</title>
        <authorList>
            <person name="Szabo I."/>
            <person name="Al-Omari J."/>
            <person name="Rado J."/>
            <person name="Szerdahelyi G.S."/>
        </authorList>
    </citation>
    <scope>NUCLEOTIDE SEQUENCE [LARGE SCALE GENOMIC DNA]</scope>
    <source>
        <strain evidence="2 3">ZS-1/3</strain>
    </source>
</reference>
<gene>
    <name evidence="2" type="ORF">HK107_15180</name>
</gene>
<protein>
    <submittedName>
        <fullName evidence="2">DUF1330 domain-containing protein</fullName>
    </submittedName>
</protein>
<dbReference type="EMBL" id="JABFCX010000003">
    <property type="protein sequence ID" value="NNU17673.1"/>
    <property type="molecule type" value="Genomic_DNA"/>
</dbReference>